<gene>
    <name evidence="2" type="ORF">DM02DRAFT_676844</name>
</gene>
<organism evidence="2 3">
    <name type="scientific">Periconia macrospinosa</name>
    <dbReference type="NCBI Taxonomy" id="97972"/>
    <lineage>
        <taxon>Eukaryota</taxon>
        <taxon>Fungi</taxon>
        <taxon>Dikarya</taxon>
        <taxon>Ascomycota</taxon>
        <taxon>Pezizomycotina</taxon>
        <taxon>Dothideomycetes</taxon>
        <taxon>Pleosporomycetidae</taxon>
        <taxon>Pleosporales</taxon>
        <taxon>Massarineae</taxon>
        <taxon>Periconiaceae</taxon>
        <taxon>Periconia</taxon>
    </lineage>
</organism>
<dbReference type="SUPFAM" id="SSF56112">
    <property type="entry name" value="Protein kinase-like (PK-like)"/>
    <property type="match status" value="1"/>
</dbReference>
<dbReference type="Proteomes" id="UP000244855">
    <property type="component" value="Unassembled WGS sequence"/>
</dbReference>
<dbReference type="SUPFAM" id="SSF118310">
    <property type="entry name" value="AN1-like Zinc finger"/>
    <property type="match status" value="1"/>
</dbReference>
<feature type="domain" description="Aminoglycoside phosphotransferase" evidence="1">
    <location>
        <begin position="126"/>
        <end position="339"/>
    </location>
</feature>
<reference evidence="2 3" key="1">
    <citation type="journal article" date="2018" name="Sci. Rep.">
        <title>Comparative genomics provides insights into the lifestyle and reveals functional heterogeneity of dark septate endophytic fungi.</title>
        <authorList>
            <person name="Knapp D.G."/>
            <person name="Nemeth J.B."/>
            <person name="Barry K."/>
            <person name="Hainaut M."/>
            <person name="Henrissat B."/>
            <person name="Johnson J."/>
            <person name="Kuo A."/>
            <person name="Lim J.H.P."/>
            <person name="Lipzen A."/>
            <person name="Nolan M."/>
            <person name="Ohm R.A."/>
            <person name="Tamas L."/>
            <person name="Grigoriev I.V."/>
            <person name="Spatafora J.W."/>
            <person name="Nagy L.G."/>
            <person name="Kovacs G.M."/>
        </authorList>
    </citation>
    <scope>NUCLEOTIDE SEQUENCE [LARGE SCALE GENOMIC DNA]</scope>
    <source>
        <strain evidence="2 3">DSE2036</strain>
    </source>
</reference>
<dbReference type="PANTHER" id="PTHR21310:SF15">
    <property type="entry name" value="AMINOGLYCOSIDE PHOSPHOTRANSFERASE DOMAIN-CONTAINING PROTEIN"/>
    <property type="match status" value="1"/>
</dbReference>
<dbReference type="STRING" id="97972.A0A2V1D5U0"/>
<dbReference type="InterPro" id="IPR011009">
    <property type="entry name" value="Kinase-like_dom_sf"/>
</dbReference>
<evidence type="ECO:0000313" key="3">
    <source>
        <dbReference type="Proteomes" id="UP000244855"/>
    </source>
</evidence>
<dbReference type="InterPro" id="IPR051678">
    <property type="entry name" value="AGP_Transferase"/>
</dbReference>
<dbReference type="EMBL" id="KZ805589">
    <property type="protein sequence ID" value="PVH93457.1"/>
    <property type="molecule type" value="Genomic_DNA"/>
</dbReference>
<dbReference type="Pfam" id="PF01636">
    <property type="entry name" value="APH"/>
    <property type="match status" value="1"/>
</dbReference>
<sequence>MPMWACDFKGCSKPAVRTGDCILCNRHLCSSHLQTPFHQCPSWEDAEHYDPAAREAEKKEMETLFQKINKEALAARASELRNGICCSIPAFRYDRTRQSSVMGGMNYHIDIVFEDGVVWLARIRRFNATSPPPPLRDHIFQSEFATMKFLEEIAVPTPKVFDFALESHDNSVGVGYMLVEKMAGTSLRWSIASPGQRRKIVEQLADIFIELRKYPFDKMGCLGTSSSHRIGAFARESLTDFNGSHMSPLGPYSSLQEYHTSSIRLILDLIIREEMYSQNPIDAYLIHRFLLDLIPSVLPSQGDLGHQYFLKHADDKGDHILVDKDYNITAIIDWEWAYTAPEAIAFNSPIGLLPVNEFYDGLNTLGEEEKLLAEIFEKKGEPSLAQTVRDGRLQHRFAFCCGYDLSDWKGFLGLFKGLRDAVSIDQGLEWEEWKQIALERYQGDDGFKCLLSKACVMKTGNC</sequence>
<dbReference type="AlphaFoldDB" id="A0A2V1D5U0"/>
<accession>A0A2V1D5U0</accession>
<dbReference type="OrthoDB" id="5327538at2759"/>
<dbReference type="InterPro" id="IPR035896">
    <property type="entry name" value="AN1-like_Znf"/>
</dbReference>
<dbReference type="Gene3D" id="3.90.1200.10">
    <property type="match status" value="1"/>
</dbReference>
<evidence type="ECO:0000313" key="2">
    <source>
        <dbReference type="EMBL" id="PVH93457.1"/>
    </source>
</evidence>
<proteinExistence type="predicted"/>
<protein>
    <recommendedName>
        <fullName evidence="1">Aminoglycoside phosphotransferase domain-containing protein</fullName>
    </recommendedName>
</protein>
<name>A0A2V1D5U0_9PLEO</name>
<dbReference type="InterPro" id="IPR002575">
    <property type="entry name" value="Aminoglycoside_PTrfase"/>
</dbReference>
<dbReference type="Gene3D" id="3.30.200.150">
    <property type="match status" value="1"/>
</dbReference>
<dbReference type="Gene3D" id="4.10.1110.10">
    <property type="entry name" value="AN1-like Zinc finger"/>
    <property type="match status" value="1"/>
</dbReference>
<dbReference type="PANTHER" id="PTHR21310">
    <property type="entry name" value="AMINOGLYCOSIDE PHOSPHOTRANSFERASE-RELATED-RELATED"/>
    <property type="match status" value="1"/>
</dbReference>
<evidence type="ECO:0000259" key="1">
    <source>
        <dbReference type="Pfam" id="PF01636"/>
    </source>
</evidence>
<keyword evidence="3" id="KW-1185">Reference proteome</keyword>